<dbReference type="SUPFAM" id="SSF82693">
    <property type="entry name" value="Multidrug efflux transporter AcrB pore domain, PN1, PN2, PC1 and PC2 subdomains"/>
    <property type="match status" value="3"/>
</dbReference>
<gene>
    <name evidence="2" type="ORF">ISU02_06270</name>
</gene>
<dbReference type="PANTHER" id="PTHR32063">
    <property type="match status" value="1"/>
</dbReference>
<feature type="transmembrane region" description="Helical" evidence="1">
    <location>
        <begin position="976"/>
        <end position="1003"/>
    </location>
</feature>
<name>A0ABR9ZQI7_9FIRM</name>
<feature type="transmembrane region" description="Helical" evidence="1">
    <location>
        <begin position="21"/>
        <end position="43"/>
    </location>
</feature>
<keyword evidence="3" id="KW-1185">Reference proteome</keyword>
<dbReference type="InterPro" id="IPR001036">
    <property type="entry name" value="Acrflvin-R"/>
</dbReference>
<evidence type="ECO:0000313" key="3">
    <source>
        <dbReference type="Proteomes" id="UP000614200"/>
    </source>
</evidence>
<dbReference type="Gene3D" id="3.30.70.1320">
    <property type="entry name" value="Multidrug efflux transporter AcrB pore domain like"/>
    <property type="match status" value="1"/>
</dbReference>
<evidence type="ECO:0000256" key="1">
    <source>
        <dbReference type="SAM" id="Phobius"/>
    </source>
</evidence>
<comment type="caution">
    <text evidence="2">The sequence shown here is derived from an EMBL/GenBank/DDBJ whole genome shotgun (WGS) entry which is preliminary data.</text>
</comment>
<dbReference type="SUPFAM" id="SSF82866">
    <property type="entry name" value="Multidrug efflux transporter AcrB transmembrane domain"/>
    <property type="match status" value="2"/>
</dbReference>
<sequence length="1091" mass="119948">MKDLPELKMPKNVLGKIASAFIDRYKIVFLIIFAILLLGYNAYTSLPKETVPDVSTNMLYILKTYPGASADDVNTLISDPIEKKVKSLDGVKKTTATVNSGYAQIILEYDEKTNMDDAEQTIRNELAKIKFPDGASSEATVGVLKTGDIPIFSITMTGNYDLTDLKKYGEQIKTEIENIPGIKEVELSGGYDREIKVILDQVRLLEYGLTYQNIISALQSSNMNMPAGEKNIDNTTVNIRVDERYTNIEDIQNLVIKASPSSAVFLKDVAIVEDTHKIPDNYSRVFVNHENAEKVSTPAIYLTVYREDGNDIVGPASEIRAIIENKAEHAIPESVDFIVTSDMSEDVVKDLSTVINNALGGLICVIIVLYIFIGLNEALIVATVIPISLFISFVIMTFTGVTFNTLSLAGFIIALGLLVDNAIVVMENIDRLRDEGIDRITASKFGSNQVAPAVLAATLTTLGAFVPVAMTPGILGQFISNIPKTIIYIIAASFFVSIVITPTLSSKFLTPYKKKNSHHHFSDKVRNITAGVVIFLLSLVAFSNQWEITGASVLLAFAFTLVYALKILAAKRLEKSGQSGSLENYRQFIFDVLISRGRKFIILLIALVLFVGSVMTIPIGILKVELFPYEEPNSIRINVDAPIGTPLDDTDDIVRQVEANLYDIVDLESFTSRVGSDGSNKAQIVVELRDKEERILSGSEIENQIRSRITTIPGAEFQLNQQSAMSGMSSANVSLSLKGDNLEEISQVAEQYLERLSQLEGVVEPRISTDGGKKEIVINIDGNRASYYGLTVAQISSELRKYISGSTVGTYVEKSEEYDISVYYSEDEIKSVKDFDKIFFVNNKGQKIYFNDVASLKLQTGIGNIRKEDGKVIVSISGKLKPGYNIREVSMAYSEAVKDVNLPPSISQTVSGGMSELNEQIGNMGRNFGIALLVVYIILVLQFNSFIQPMIILLSIPFALIGVLLGLIITQNSLGFYAMFGIVALVGIAVNDAIVLIDFINYLRSTGVDLRRAVADAVKTRVQPVLATSLTTIGGVLPLALYNSTFSQLGFALIFGLFASTFLTLLIIPIIYYSIEKRTLKWWRGGENEDK</sequence>
<accession>A0ABR9ZQI7</accession>
<dbReference type="PANTHER" id="PTHR32063:SF0">
    <property type="entry name" value="SWARMING MOTILITY PROTEIN SWRC"/>
    <property type="match status" value="1"/>
</dbReference>
<keyword evidence="1" id="KW-0472">Membrane</keyword>
<feature type="transmembrane region" description="Helical" evidence="1">
    <location>
        <begin position="354"/>
        <end position="372"/>
    </location>
</feature>
<dbReference type="Gene3D" id="1.20.1640.10">
    <property type="entry name" value="Multidrug efflux transporter AcrB transmembrane domain"/>
    <property type="match status" value="4"/>
</dbReference>
<feature type="transmembrane region" description="Helical" evidence="1">
    <location>
        <begin position="924"/>
        <end position="943"/>
    </location>
</feature>
<dbReference type="EMBL" id="JADKNH010000003">
    <property type="protein sequence ID" value="MBF4692714.1"/>
    <property type="molecule type" value="Genomic_DNA"/>
</dbReference>
<feature type="transmembrane region" description="Helical" evidence="1">
    <location>
        <begin position="548"/>
        <end position="569"/>
    </location>
</feature>
<dbReference type="RefSeq" id="WP_194700954.1">
    <property type="nucleotide sequence ID" value="NZ_JADKNH010000003.1"/>
</dbReference>
<dbReference type="Gene3D" id="3.30.2090.10">
    <property type="entry name" value="Multidrug efflux transporter AcrB TolC docking domain, DN and DC subdomains"/>
    <property type="match status" value="2"/>
</dbReference>
<reference evidence="2 3" key="1">
    <citation type="submission" date="2020-11" db="EMBL/GenBank/DDBJ databases">
        <title>Fusibacter basophilias sp. nov.</title>
        <authorList>
            <person name="Qiu D."/>
        </authorList>
    </citation>
    <scope>NUCLEOTIDE SEQUENCE [LARGE SCALE GENOMIC DNA]</scope>
    <source>
        <strain evidence="2 3">Q10-2</strain>
    </source>
</reference>
<keyword evidence="1" id="KW-0812">Transmembrane</keyword>
<feature type="transmembrane region" description="Helical" evidence="1">
    <location>
        <begin position="407"/>
        <end position="429"/>
    </location>
</feature>
<feature type="transmembrane region" description="Helical" evidence="1">
    <location>
        <begin position="379"/>
        <end position="401"/>
    </location>
</feature>
<dbReference type="Proteomes" id="UP000614200">
    <property type="component" value="Unassembled WGS sequence"/>
</dbReference>
<dbReference type="Pfam" id="PF00873">
    <property type="entry name" value="ACR_tran"/>
    <property type="match status" value="2"/>
</dbReference>
<organism evidence="2 3">
    <name type="scientific">Fusibacter ferrireducens</name>
    <dbReference type="NCBI Taxonomy" id="2785058"/>
    <lineage>
        <taxon>Bacteria</taxon>
        <taxon>Bacillati</taxon>
        <taxon>Bacillota</taxon>
        <taxon>Clostridia</taxon>
        <taxon>Eubacteriales</taxon>
        <taxon>Eubacteriales Family XII. Incertae Sedis</taxon>
        <taxon>Fusibacter</taxon>
    </lineage>
</organism>
<dbReference type="PRINTS" id="PR00702">
    <property type="entry name" value="ACRIFLAVINRP"/>
</dbReference>
<feature type="transmembrane region" description="Helical" evidence="1">
    <location>
        <begin position="525"/>
        <end position="542"/>
    </location>
</feature>
<feature type="transmembrane region" description="Helical" evidence="1">
    <location>
        <begin position="950"/>
        <end position="970"/>
    </location>
</feature>
<feature type="transmembrane region" description="Helical" evidence="1">
    <location>
        <begin position="1049"/>
        <end position="1075"/>
    </location>
</feature>
<feature type="transmembrane region" description="Helical" evidence="1">
    <location>
        <begin position="450"/>
        <end position="474"/>
    </location>
</feature>
<dbReference type="Gene3D" id="3.30.70.1430">
    <property type="entry name" value="Multidrug efflux transporter AcrB pore domain"/>
    <property type="match status" value="2"/>
</dbReference>
<keyword evidence="1" id="KW-1133">Transmembrane helix</keyword>
<proteinExistence type="predicted"/>
<evidence type="ECO:0000313" key="2">
    <source>
        <dbReference type="EMBL" id="MBF4692714.1"/>
    </source>
</evidence>
<dbReference type="InterPro" id="IPR027463">
    <property type="entry name" value="AcrB_DN_DC_subdom"/>
</dbReference>
<dbReference type="Gene3D" id="3.30.70.1440">
    <property type="entry name" value="Multidrug efflux transporter AcrB pore domain"/>
    <property type="match status" value="1"/>
</dbReference>
<feature type="transmembrane region" description="Helical" evidence="1">
    <location>
        <begin position="486"/>
        <end position="504"/>
    </location>
</feature>
<feature type="transmembrane region" description="Helical" evidence="1">
    <location>
        <begin position="600"/>
        <end position="622"/>
    </location>
</feature>
<feature type="transmembrane region" description="Helical" evidence="1">
    <location>
        <begin position="1024"/>
        <end position="1043"/>
    </location>
</feature>
<protein>
    <submittedName>
        <fullName evidence="2">Efflux RND transporter permease subunit</fullName>
    </submittedName>
</protein>
<dbReference type="SUPFAM" id="SSF82714">
    <property type="entry name" value="Multidrug efflux transporter AcrB TolC docking domain, DN and DC subdomains"/>
    <property type="match status" value="2"/>
</dbReference>